<dbReference type="OrthoDB" id="5430983at2"/>
<dbReference type="AlphaFoldDB" id="A0A8G2FFJ5"/>
<dbReference type="InterPro" id="IPR016024">
    <property type="entry name" value="ARM-type_fold"/>
</dbReference>
<sequence length="235" mass="25332">MARSREIKRQVLDLLATDGWEAGLGGLADLGQQAVAPLFSALCNPAPLVRWRAVTGFGIVIAALAEKSPEKARVVMRRFIWSLNDESGGIGWGAPEAMAEIMTASPLIASEYHNHLLAYIHEDHCRPDCYLEHAPLRRGAVWGVGRLAQVRPDLAAKAEPDLLCALEDCDTVIRGLAAWACGLLGLTAALPKLGAISQDQSVLELYRDRELQEVTLAILAAEAVCRITGHAPAQN</sequence>
<dbReference type="EMBL" id="FOTO01000013">
    <property type="protein sequence ID" value="SFM07273.1"/>
    <property type="molecule type" value="Genomic_DNA"/>
</dbReference>
<name>A0A8G2FFJ5_DESNO</name>
<protein>
    <submittedName>
        <fullName evidence="1">HEAT-like repeat-containing protein</fullName>
    </submittedName>
</protein>
<dbReference type="RefSeq" id="WP_092193748.1">
    <property type="nucleotide sequence ID" value="NZ_FOTO01000013.1"/>
</dbReference>
<dbReference type="NCBIfam" id="NF045662">
    <property type="entry name" value="DVU0298_fam"/>
    <property type="match status" value="1"/>
</dbReference>
<comment type="caution">
    <text evidence="1">The sequence shown here is derived from an EMBL/GenBank/DDBJ whole genome shotgun (WGS) entry which is preliminary data.</text>
</comment>
<dbReference type="Gene3D" id="1.25.10.10">
    <property type="entry name" value="Leucine-rich Repeat Variant"/>
    <property type="match status" value="1"/>
</dbReference>
<dbReference type="InterPro" id="IPR011989">
    <property type="entry name" value="ARM-like"/>
</dbReference>
<evidence type="ECO:0000313" key="2">
    <source>
        <dbReference type="Proteomes" id="UP000199581"/>
    </source>
</evidence>
<dbReference type="InterPro" id="IPR054701">
    <property type="entry name" value="DVU0298-like"/>
</dbReference>
<evidence type="ECO:0000313" key="1">
    <source>
        <dbReference type="EMBL" id="SFM07273.1"/>
    </source>
</evidence>
<dbReference type="Pfam" id="PF13513">
    <property type="entry name" value="HEAT_EZ"/>
    <property type="match status" value="1"/>
</dbReference>
<dbReference type="Proteomes" id="UP000199581">
    <property type="component" value="Unassembled WGS sequence"/>
</dbReference>
<dbReference type="SUPFAM" id="SSF48371">
    <property type="entry name" value="ARM repeat"/>
    <property type="match status" value="1"/>
</dbReference>
<reference evidence="1 2" key="1">
    <citation type="submission" date="2016-10" db="EMBL/GenBank/DDBJ databases">
        <authorList>
            <person name="Varghese N."/>
            <person name="Submissions S."/>
        </authorList>
    </citation>
    <scope>NUCLEOTIDE SEQUENCE [LARGE SCALE GENOMIC DNA]</scope>
    <source>
        <strain evidence="1 2">DSM 1741</strain>
    </source>
</reference>
<proteinExistence type="predicted"/>
<accession>A0A8G2FFJ5</accession>
<gene>
    <name evidence="1" type="ORF">SAMN05421830_11349</name>
</gene>
<organism evidence="1 2">
    <name type="scientific">Desulfomicrobium norvegicum (strain DSM 1741 / NCIMB 8310)</name>
    <name type="common">Desulfovibrio baculatus (strain Norway 4)</name>
    <name type="synonym">Desulfovibrio desulfuricans (strain Norway 4)</name>
    <dbReference type="NCBI Taxonomy" id="52561"/>
    <lineage>
        <taxon>Bacteria</taxon>
        <taxon>Pseudomonadati</taxon>
        <taxon>Thermodesulfobacteriota</taxon>
        <taxon>Desulfovibrionia</taxon>
        <taxon>Desulfovibrionales</taxon>
        <taxon>Desulfomicrobiaceae</taxon>
        <taxon>Desulfomicrobium</taxon>
    </lineage>
</organism>
<keyword evidence="2" id="KW-1185">Reference proteome</keyword>